<evidence type="ECO:0008006" key="4">
    <source>
        <dbReference type="Google" id="ProtNLM"/>
    </source>
</evidence>
<comment type="caution">
    <text evidence="2">The sequence shown here is derived from an EMBL/GenBank/DDBJ whole genome shotgun (WGS) entry which is preliminary data.</text>
</comment>
<evidence type="ECO:0000313" key="2">
    <source>
        <dbReference type="EMBL" id="MBB4046332.1"/>
    </source>
</evidence>
<keyword evidence="1" id="KW-0472">Membrane</keyword>
<keyword evidence="1" id="KW-1133">Transmembrane helix</keyword>
<gene>
    <name evidence="2" type="ORF">GGR06_004166</name>
</gene>
<sequence>MITINSHTILVLLIVFAVIYAVWTMVYLNRLGKTEKKKNNANGQNEAKRKKGDIIGKSRFVLPLSGQSQPEATVTPETELDTKKENIFAPASVPEHPRQIAPEELDDVFGAVPEGETNEPLDINYPLQVKPFPEEEAEETEDEDESEDLPIKGKPVAQGVSFEQMGEAYRHVVHNPTITEEQQEETGRVLLNLKGTDMFEAIVSGQPGRGDKVDILINTYLTAFQKKVAERSAESLTPQSEVPAGFNIRMYESNEF</sequence>
<dbReference type="AlphaFoldDB" id="A0A840DDB6"/>
<keyword evidence="1" id="KW-0812">Transmembrane</keyword>
<reference evidence="2" key="1">
    <citation type="submission" date="2020-08" db="EMBL/GenBank/DDBJ databases">
        <title>Genomic Encyclopedia of Type Strains, Phase IV (KMG-IV): sequencing the most valuable type-strain genomes for metagenomic binning, comparative biology and taxonomic classification.</title>
        <authorList>
            <person name="Goeker M."/>
        </authorList>
    </citation>
    <scope>NUCLEOTIDE SEQUENCE [LARGE SCALE GENOMIC DNA]</scope>
    <source>
        <strain evidence="2">DSM 105720</strain>
    </source>
</reference>
<feature type="transmembrane region" description="Helical" evidence="1">
    <location>
        <begin position="6"/>
        <end position="28"/>
    </location>
</feature>
<evidence type="ECO:0000256" key="1">
    <source>
        <dbReference type="SAM" id="Phobius"/>
    </source>
</evidence>
<organism evidence="2 3">
    <name type="scientific">Bacteroides reticulotermitis</name>
    <dbReference type="NCBI Taxonomy" id="1133319"/>
    <lineage>
        <taxon>Bacteria</taxon>
        <taxon>Pseudomonadati</taxon>
        <taxon>Bacteroidota</taxon>
        <taxon>Bacteroidia</taxon>
        <taxon>Bacteroidales</taxon>
        <taxon>Bacteroidaceae</taxon>
        <taxon>Bacteroides</taxon>
    </lineage>
</organism>
<dbReference type="RefSeq" id="WP_183209580.1">
    <property type="nucleotide sequence ID" value="NZ_JACIER010000028.1"/>
</dbReference>
<dbReference type="Proteomes" id="UP000560658">
    <property type="component" value="Unassembled WGS sequence"/>
</dbReference>
<name>A0A840DDB6_9BACE</name>
<protein>
    <recommendedName>
        <fullName evidence="4">Conjugal transfer protein TraD</fullName>
    </recommendedName>
</protein>
<accession>A0A840DDB6</accession>
<proteinExistence type="predicted"/>
<evidence type="ECO:0000313" key="3">
    <source>
        <dbReference type="Proteomes" id="UP000560658"/>
    </source>
</evidence>
<keyword evidence="3" id="KW-1185">Reference proteome</keyword>
<dbReference type="EMBL" id="JACIER010000028">
    <property type="protein sequence ID" value="MBB4046332.1"/>
    <property type="molecule type" value="Genomic_DNA"/>
</dbReference>